<keyword evidence="3" id="KW-1185">Reference proteome</keyword>
<evidence type="ECO:0000313" key="3">
    <source>
        <dbReference type="Proteomes" id="UP001281410"/>
    </source>
</evidence>
<gene>
    <name evidence="2" type="ORF">Dsin_018592</name>
</gene>
<dbReference type="Pfam" id="PF13456">
    <property type="entry name" value="RVT_3"/>
    <property type="match status" value="1"/>
</dbReference>
<dbReference type="PANTHER" id="PTHR47723">
    <property type="entry name" value="OS05G0353850 PROTEIN"/>
    <property type="match status" value="1"/>
</dbReference>
<protein>
    <recommendedName>
        <fullName evidence="1">RNase H type-1 domain-containing protein</fullName>
    </recommendedName>
</protein>
<dbReference type="Proteomes" id="UP001281410">
    <property type="component" value="Unassembled WGS sequence"/>
</dbReference>
<dbReference type="GO" id="GO:0004523">
    <property type="term" value="F:RNA-DNA hybrid ribonuclease activity"/>
    <property type="evidence" value="ECO:0007669"/>
    <property type="project" value="InterPro"/>
</dbReference>
<dbReference type="EMBL" id="JANJYJ010000006">
    <property type="protein sequence ID" value="KAK3204546.1"/>
    <property type="molecule type" value="Genomic_DNA"/>
</dbReference>
<feature type="domain" description="RNase H type-1" evidence="1">
    <location>
        <begin position="154"/>
        <end position="252"/>
    </location>
</feature>
<proteinExistence type="predicted"/>
<accession>A0AAE0A5S6</accession>
<dbReference type="PANTHER" id="PTHR47723:SF21">
    <property type="entry name" value="POLYNUCLEOTIDYL TRANSFERASE, RIBONUCLEASE H-LIKE SUPERFAMILY PROTEIN"/>
    <property type="match status" value="1"/>
</dbReference>
<evidence type="ECO:0000313" key="2">
    <source>
        <dbReference type="EMBL" id="KAK3204546.1"/>
    </source>
</evidence>
<dbReference type="InterPro" id="IPR053151">
    <property type="entry name" value="RNase_H-like"/>
</dbReference>
<dbReference type="InterPro" id="IPR002156">
    <property type="entry name" value="RNaseH_domain"/>
</dbReference>
<evidence type="ECO:0000259" key="1">
    <source>
        <dbReference type="Pfam" id="PF13456"/>
    </source>
</evidence>
<comment type="caution">
    <text evidence="2">The sequence shown here is derived from an EMBL/GenBank/DDBJ whole genome shotgun (WGS) entry which is preliminary data.</text>
</comment>
<sequence length="326" mass="36106">MCFSKAVSRVEGERLTAVIGVQRVGCHERYLGLPSFVGRNKFELFDEIKDRIWNRFKGWRSKLLSVGGKKKLCKAKEESGLGFRNLSMVNKAMLAKQGWRLKKNSYALAAKVLQGRRCPCYSLRSQQAVPEELILYAGITVRMKSSQNGYHKMNTDAALQVRVQRVGLGLVVRDCLGEVMAASGQRLEAGYAPRVAKAATVLRRIEFVKGTGLLSAIVKTDALGVVELVNGSSSISADIDMIIQDIKDIMGNARIGPIPFAPRQTLENGVEFRIGLFLDGKLPAVCGERGDHNNFLRTIQKMKDEVKNIKHGDLVQTSILKYFSSS</sequence>
<organism evidence="2 3">
    <name type="scientific">Dipteronia sinensis</name>
    <dbReference type="NCBI Taxonomy" id="43782"/>
    <lineage>
        <taxon>Eukaryota</taxon>
        <taxon>Viridiplantae</taxon>
        <taxon>Streptophyta</taxon>
        <taxon>Embryophyta</taxon>
        <taxon>Tracheophyta</taxon>
        <taxon>Spermatophyta</taxon>
        <taxon>Magnoliopsida</taxon>
        <taxon>eudicotyledons</taxon>
        <taxon>Gunneridae</taxon>
        <taxon>Pentapetalae</taxon>
        <taxon>rosids</taxon>
        <taxon>malvids</taxon>
        <taxon>Sapindales</taxon>
        <taxon>Sapindaceae</taxon>
        <taxon>Hippocastanoideae</taxon>
        <taxon>Acereae</taxon>
        <taxon>Dipteronia</taxon>
    </lineage>
</organism>
<reference evidence="2" key="1">
    <citation type="journal article" date="2023" name="Plant J.">
        <title>Genome sequences and population genomics provide insights into the demographic history, inbreeding, and mutation load of two 'living fossil' tree species of Dipteronia.</title>
        <authorList>
            <person name="Feng Y."/>
            <person name="Comes H.P."/>
            <person name="Chen J."/>
            <person name="Zhu S."/>
            <person name="Lu R."/>
            <person name="Zhang X."/>
            <person name="Li P."/>
            <person name="Qiu J."/>
            <person name="Olsen K.M."/>
            <person name="Qiu Y."/>
        </authorList>
    </citation>
    <scope>NUCLEOTIDE SEQUENCE</scope>
    <source>
        <strain evidence="2">NBL</strain>
    </source>
</reference>
<name>A0AAE0A5S6_9ROSI</name>
<dbReference type="AlphaFoldDB" id="A0AAE0A5S6"/>
<dbReference type="GO" id="GO:0003676">
    <property type="term" value="F:nucleic acid binding"/>
    <property type="evidence" value="ECO:0007669"/>
    <property type="project" value="InterPro"/>
</dbReference>